<evidence type="ECO:0000313" key="5">
    <source>
        <dbReference type="Proteomes" id="UP000286268"/>
    </source>
</evidence>
<dbReference type="FunFam" id="3.40.50.1970:FF:000003">
    <property type="entry name" value="Alcohol dehydrogenase, iron-containing"/>
    <property type="match status" value="1"/>
</dbReference>
<dbReference type="SUPFAM" id="SSF56796">
    <property type="entry name" value="Dehydroquinate synthase-like"/>
    <property type="match status" value="1"/>
</dbReference>
<evidence type="ECO:0000259" key="3">
    <source>
        <dbReference type="Pfam" id="PF25137"/>
    </source>
</evidence>
<evidence type="ECO:0000259" key="2">
    <source>
        <dbReference type="Pfam" id="PF00465"/>
    </source>
</evidence>
<protein>
    <submittedName>
        <fullName evidence="4">Alcohol dehydrogenase</fullName>
    </submittedName>
</protein>
<dbReference type="CDD" id="cd08181">
    <property type="entry name" value="PPD-like"/>
    <property type="match status" value="1"/>
</dbReference>
<dbReference type="PANTHER" id="PTHR11496">
    <property type="entry name" value="ALCOHOL DEHYDROGENASE"/>
    <property type="match status" value="1"/>
</dbReference>
<accession>A0A3R5UEW9</accession>
<evidence type="ECO:0000313" key="4">
    <source>
        <dbReference type="EMBL" id="QAA31830.1"/>
    </source>
</evidence>
<sequence>MEFGFYLPVKIFFGDDVVVKNSSEFRKLGRKALIVTGRNSSKINGSLDDVIRALEKEEIEYKVFNEVEENPSLETIEKGAEIGKKFDAHFIIGVGGGSPLDASKAIALFIKNPDLNIDNAFTSEKLESIPVAAIATTSGTGSEVTQYSIVTVNKEKTKKNLGQEVFPKIAFLDSKYTSALSYEITVNTAIDAFTHLVEGYLNVNSTLASEIYGEKGFEIFSRCFKKLLDNNLDKKFREEVMAASTIAGIQIAQTGTSLPHGMGYALTYNKGLPHGLANGVLTIEYLKSFKEQSKIRRMLKLLDLKSIDELSQIFNKLFKVDIAITEQEIVEYATSFAANKAKLKNHTEVVTTEDIIKIYKNSLLK</sequence>
<dbReference type="RefSeq" id="WP_128212626.1">
    <property type="nucleotide sequence ID" value="NZ_CP025746.1"/>
</dbReference>
<dbReference type="Gene3D" id="3.40.50.1970">
    <property type="match status" value="1"/>
</dbReference>
<dbReference type="GO" id="GO:0004022">
    <property type="term" value="F:alcohol dehydrogenase (NAD+) activity"/>
    <property type="evidence" value="ECO:0007669"/>
    <property type="project" value="TreeGrafter"/>
</dbReference>
<gene>
    <name evidence="4" type="ORF">C1I91_09320</name>
</gene>
<dbReference type="PANTHER" id="PTHR11496:SF103">
    <property type="entry name" value="DEHYDROGENASE, PUTATIVE-RELATED"/>
    <property type="match status" value="1"/>
</dbReference>
<dbReference type="InterPro" id="IPR001670">
    <property type="entry name" value="ADH_Fe/GldA"/>
</dbReference>
<dbReference type="GO" id="GO:0046872">
    <property type="term" value="F:metal ion binding"/>
    <property type="evidence" value="ECO:0007669"/>
    <property type="project" value="InterPro"/>
</dbReference>
<proteinExistence type="predicted"/>
<reference evidence="4 5" key="1">
    <citation type="submission" date="2018-01" db="EMBL/GenBank/DDBJ databases">
        <title>Genome Sequencing and Assembly of Anaerobacter polyendosporus strain CT4.</title>
        <authorList>
            <person name="Tachaapaikoon C."/>
            <person name="Sutheeworapong S."/>
            <person name="Jenjaroenpun P."/>
            <person name="Wongsurawat T."/>
            <person name="Nookeaw I."/>
            <person name="Cheawchanlertfa P."/>
            <person name="Kosugi A."/>
            <person name="Cheevadhanarak S."/>
            <person name="Ratanakhanokchai K."/>
        </authorList>
    </citation>
    <scope>NUCLEOTIDE SEQUENCE [LARGE SCALE GENOMIC DNA]</scope>
    <source>
        <strain evidence="4 5">CT4</strain>
    </source>
</reference>
<dbReference type="Pfam" id="PF25137">
    <property type="entry name" value="ADH_Fe_C"/>
    <property type="match status" value="1"/>
</dbReference>
<dbReference type="AlphaFoldDB" id="A0A3R5UEW9"/>
<dbReference type="OrthoDB" id="9804734at2"/>
<keyword evidence="1" id="KW-0560">Oxidoreductase</keyword>
<dbReference type="Proteomes" id="UP000286268">
    <property type="component" value="Chromosome"/>
</dbReference>
<dbReference type="EMBL" id="CP025746">
    <property type="protein sequence ID" value="QAA31830.1"/>
    <property type="molecule type" value="Genomic_DNA"/>
</dbReference>
<dbReference type="Gene3D" id="1.20.1090.10">
    <property type="entry name" value="Dehydroquinate synthase-like - alpha domain"/>
    <property type="match status" value="1"/>
</dbReference>
<evidence type="ECO:0000256" key="1">
    <source>
        <dbReference type="ARBA" id="ARBA00023002"/>
    </source>
</evidence>
<feature type="domain" description="Fe-containing alcohol dehydrogenase-like C-terminal" evidence="3">
    <location>
        <begin position="185"/>
        <end position="362"/>
    </location>
</feature>
<organism evidence="4 5">
    <name type="scientific">Clostridium manihotivorum</name>
    <dbReference type="NCBI Taxonomy" id="2320868"/>
    <lineage>
        <taxon>Bacteria</taxon>
        <taxon>Bacillati</taxon>
        <taxon>Bacillota</taxon>
        <taxon>Clostridia</taxon>
        <taxon>Eubacteriales</taxon>
        <taxon>Clostridiaceae</taxon>
        <taxon>Clostridium</taxon>
    </lineage>
</organism>
<feature type="domain" description="Alcohol dehydrogenase iron-type/glycerol dehydrogenase GldA" evidence="2">
    <location>
        <begin position="8"/>
        <end position="173"/>
    </location>
</feature>
<dbReference type="InterPro" id="IPR039697">
    <property type="entry name" value="Alcohol_dehydrogenase_Fe"/>
</dbReference>
<dbReference type="KEGG" id="cmah:C1I91_09320"/>
<keyword evidence="5" id="KW-1185">Reference proteome</keyword>
<dbReference type="Pfam" id="PF00465">
    <property type="entry name" value="Fe-ADH"/>
    <property type="match status" value="1"/>
</dbReference>
<name>A0A3R5UEW9_9CLOT</name>
<dbReference type="InterPro" id="IPR056798">
    <property type="entry name" value="ADH_Fe_C"/>
</dbReference>